<dbReference type="EMBL" id="LUUI01000101">
    <property type="protein sequence ID" value="OAI15640.1"/>
    <property type="molecule type" value="Genomic_DNA"/>
</dbReference>
<evidence type="ECO:0000313" key="3">
    <source>
        <dbReference type="Proteomes" id="UP000078476"/>
    </source>
</evidence>
<dbReference type="AlphaFoldDB" id="A0A177NF11"/>
<organism evidence="2 3">
    <name type="scientific">Methylomonas lenta</name>
    <dbReference type="NCBI Taxonomy" id="980561"/>
    <lineage>
        <taxon>Bacteria</taxon>
        <taxon>Pseudomonadati</taxon>
        <taxon>Pseudomonadota</taxon>
        <taxon>Gammaproteobacteria</taxon>
        <taxon>Methylococcales</taxon>
        <taxon>Methylococcaceae</taxon>
        <taxon>Methylomonas</taxon>
    </lineage>
</organism>
<evidence type="ECO:0000256" key="1">
    <source>
        <dbReference type="SAM" id="SignalP"/>
    </source>
</evidence>
<keyword evidence="1" id="KW-0732">Signal</keyword>
<proteinExistence type="predicted"/>
<evidence type="ECO:0000313" key="2">
    <source>
        <dbReference type="EMBL" id="OAI15640.1"/>
    </source>
</evidence>
<gene>
    <name evidence="2" type="ORF">A1359_09540</name>
</gene>
<feature type="signal peptide" evidence="1">
    <location>
        <begin position="1"/>
        <end position="29"/>
    </location>
</feature>
<accession>A0A177NF11</accession>
<dbReference type="Pfam" id="PF06834">
    <property type="entry name" value="TraU"/>
    <property type="match status" value="1"/>
</dbReference>
<dbReference type="InterPro" id="IPR009649">
    <property type="entry name" value="TraU"/>
</dbReference>
<dbReference type="Proteomes" id="UP000078476">
    <property type="component" value="Unassembled WGS sequence"/>
</dbReference>
<protein>
    <recommendedName>
        <fullName evidence="4">Conjugal transfer protein</fullName>
    </recommendedName>
</protein>
<feature type="chain" id="PRO_5008069048" description="Conjugal transfer protein" evidence="1">
    <location>
        <begin position="30"/>
        <end position="300"/>
    </location>
</feature>
<dbReference type="OrthoDB" id="8435546at2"/>
<name>A0A177NF11_9GAMM</name>
<dbReference type="STRING" id="980561.A1359_09540"/>
<reference evidence="2 3" key="1">
    <citation type="submission" date="2016-03" db="EMBL/GenBank/DDBJ databases">
        <authorList>
            <person name="Ploux O."/>
        </authorList>
    </citation>
    <scope>NUCLEOTIDE SEQUENCE [LARGE SCALE GENOMIC DNA]</scope>
    <source>
        <strain evidence="2 3">R-45370</strain>
    </source>
</reference>
<evidence type="ECO:0008006" key="4">
    <source>
        <dbReference type="Google" id="ProtNLM"/>
    </source>
</evidence>
<comment type="caution">
    <text evidence="2">The sequence shown here is derived from an EMBL/GenBank/DDBJ whole genome shotgun (WGS) entry which is preliminary data.</text>
</comment>
<sequence>MKNCAVRITMNRYIIAISISGFLSFSSLADDCIQLRVVGICIWIICTPFGCDIDVTPKIGHFNPDVLVKVTNPQGIERTEDPQRSDTHNRNHNNLIQQDAVAVGHPLTGRIYCPSNTSASSPYFVSKLDQPSWRWGGLDALNPAAWVPGLREIGRWPFNHWGHVYPRTGWTLQAEAPKAAAVVVQRVGDIITRNGQPHLYRSILGQRLFVEDEKVTWSPGSLVENSNEAGWWQPTAPKLEHCLLFGVNDVLDTRGWGGGRVADDGEYTHALWRPYTCCEVKDGVLIVIDFMPYPSPVVTN</sequence>
<keyword evidence="3" id="KW-1185">Reference proteome</keyword>